<accession>A0ABY6ZMC7</accession>
<dbReference type="Gene3D" id="3.20.20.60">
    <property type="entry name" value="Phosphoenolpyruvate-binding domains"/>
    <property type="match status" value="1"/>
</dbReference>
<dbReference type="Proteomes" id="UP001164761">
    <property type="component" value="Chromosome"/>
</dbReference>
<evidence type="ECO:0000256" key="3">
    <source>
        <dbReference type="ARBA" id="ARBA00022842"/>
    </source>
</evidence>
<sequence length="88" mass="9869">MLTEFTRESKKAKQLGFTGRLVIHPNQIDIVNRIFGASDTDLLQSKQNVEAYQKALSNGVGVIQVNGQMVDLPVFERAKRLLKLLAEE</sequence>
<proteinExistence type="predicted"/>
<dbReference type="RefSeq" id="WP_268007983.1">
    <property type="nucleotide sequence ID" value="NZ_BSUT01000001.1"/>
</dbReference>
<reference evidence="4" key="1">
    <citation type="submission" date="2022-08" db="EMBL/GenBank/DDBJ databases">
        <title>Alicyclobacillus fastidiosus DSM 17978, complete genome.</title>
        <authorList>
            <person name="Wang Q."/>
            <person name="Cai R."/>
            <person name="Wang Z."/>
        </authorList>
    </citation>
    <scope>NUCLEOTIDE SEQUENCE</scope>
    <source>
        <strain evidence="4">DSM 17978</strain>
    </source>
</reference>
<evidence type="ECO:0000256" key="1">
    <source>
        <dbReference type="ARBA" id="ARBA00001946"/>
    </source>
</evidence>
<dbReference type="PANTHER" id="PTHR32308">
    <property type="entry name" value="LYASE BETA SUBUNIT, PUTATIVE (AFU_ORTHOLOGUE AFUA_4G13030)-RELATED"/>
    <property type="match status" value="1"/>
</dbReference>
<dbReference type="InterPro" id="IPR015813">
    <property type="entry name" value="Pyrv/PenolPyrv_kinase-like_dom"/>
</dbReference>
<keyword evidence="3" id="KW-0460">Magnesium</keyword>
<dbReference type="EMBL" id="CP104067">
    <property type="protein sequence ID" value="WAH44083.1"/>
    <property type="molecule type" value="Genomic_DNA"/>
</dbReference>
<gene>
    <name evidence="4" type="ORF">NZD89_12275</name>
</gene>
<keyword evidence="5" id="KW-1185">Reference proteome</keyword>
<evidence type="ECO:0000313" key="5">
    <source>
        <dbReference type="Proteomes" id="UP001164761"/>
    </source>
</evidence>
<keyword evidence="2" id="KW-0479">Metal-binding</keyword>
<protein>
    <recommendedName>
        <fullName evidence="6">HpcH/HpaI aldolase/citrate lyase domain-containing protein</fullName>
    </recommendedName>
</protein>
<comment type="cofactor">
    <cofactor evidence="1">
        <name>Mg(2+)</name>
        <dbReference type="ChEBI" id="CHEBI:18420"/>
    </cofactor>
</comment>
<organism evidence="4 5">
    <name type="scientific">Alicyclobacillus fastidiosus</name>
    <dbReference type="NCBI Taxonomy" id="392011"/>
    <lineage>
        <taxon>Bacteria</taxon>
        <taxon>Bacillati</taxon>
        <taxon>Bacillota</taxon>
        <taxon>Bacilli</taxon>
        <taxon>Bacillales</taxon>
        <taxon>Alicyclobacillaceae</taxon>
        <taxon>Alicyclobacillus</taxon>
    </lineage>
</organism>
<dbReference type="SUPFAM" id="SSF51621">
    <property type="entry name" value="Phosphoenolpyruvate/pyruvate domain"/>
    <property type="match status" value="1"/>
</dbReference>
<evidence type="ECO:0008006" key="6">
    <source>
        <dbReference type="Google" id="ProtNLM"/>
    </source>
</evidence>
<name>A0ABY6ZMC7_9BACL</name>
<evidence type="ECO:0000313" key="4">
    <source>
        <dbReference type="EMBL" id="WAH44083.1"/>
    </source>
</evidence>
<dbReference type="InterPro" id="IPR040442">
    <property type="entry name" value="Pyrv_kinase-like_dom_sf"/>
</dbReference>
<dbReference type="PANTHER" id="PTHR32308:SF0">
    <property type="entry name" value="HPCH_HPAI ALDOLASE_CITRATE LYASE DOMAIN-CONTAINING PROTEIN"/>
    <property type="match status" value="1"/>
</dbReference>
<evidence type="ECO:0000256" key="2">
    <source>
        <dbReference type="ARBA" id="ARBA00022723"/>
    </source>
</evidence>